<dbReference type="AlphaFoldDB" id="A0A4V3WC38"/>
<dbReference type="OrthoDB" id="8442375at2"/>
<evidence type="ECO:0000313" key="3">
    <source>
        <dbReference type="Proteomes" id="UP000308430"/>
    </source>
</evidence>
<keyword evidence="3" id="KW-1185">Reference proteome</keyword>
<protein>
    <recommendedName>
        <fullName evidence="4">ParB/Sulfiredoxin domain-containing protein</fullName>
    </recommendedName>
</protein>
<sequence length="454" mass="50813">MANKKKEADLVHEDVEVSFSKLHFDPVNPRGEPEADEGKVRELFGSQSETLILATHMAEHGQNPLDRLAIIEHSQLPGHYLVREGNRRLCAMQLLRDPERAPSEELRKAYRRLAESGRQIPSNVQAVLFYAKGKERVWMSVKHEGPQNGLGTLSWGATEKTRFNREGETGKTRPKNPNRQAEALLTYAVNEELISAEERRLISLTTVTRYLPNVRTALALLNKEDCTTNARREEFNAALQRFLKDAKQPSEPNGVAPVHSRSNSDERKDYAEKLRGEGFSPRNRDQDAYDPSAVPPPKPEGKGKAAPRNPVHPGKRKQLVLSSFVVPVKDPVLLRLVAEGKELNPDEARFSCNYLNRVILERVVHLYATKHGIGRDGDFGQVVQRVIDHAKASAQPPSKGIANVLTKTADKKTSYSYEQMSNPVHGGSIPSGADNKSNWENLQPVLEYLLSKLK</sequence>
<feature type="region of interest" description="Disordered" evidence="1">
    <location>
        <begin position="245"/>
        <end position="316"/>
    </location>
</feature>
<dbReference type="EMBL" id="SSOC01000003">
    <property type="protein sequence ID" value="THF65615.1"/>
    <property type="molecule type" value="Genomic_DNA"/>
</dbReference>
<name>A0A4V3WC38_9RHOO</name>
<comment type="caution">
    <text evidence="2">The sequence shown here is derived from an EMBL/GenBank/DDBJ whole genome shotgun (WGS) entry which is preliminary data.</text>
</comment>
<accession>A0A4V3WC38</accession>
<proteinExistence type="predicted"/>
<organism evidence="2 3">
    <name type="scientific">Pseudothauera nasutitermitis</name>
    <dbReference type="NCBI Taxonomy" id="2565930"/>
    <lineage>
        <taxon>Bacteria</taxon>
        <taxon>Pseudomonadati</taxon>
        <taxon>Pseudomonadota</taxon>
        <taxon>Betaproteobacteria</taxon>
        <taxon>Rhodocyclales</taxon>
        <taxon>Zoogloeaceae</taxon>
        <taxon>Pseudothauera</taxon>
    </lineage>
</organism>
<evidence type="ECO:0000313" key="2">
    <source>
        <dbReference type="EMBL" id="THF65615.1"/>
    </source>
</evidence>
<reference evidence="2 3" key="1">
    <citation type="submission" date="2019-04" db="EMBL/GenBank/DDBJ databases">
        <title>Azoarcus nasutitermitis sp. nov. isolated from termite nest.</title>
        <authorList>
            <person name="Lin S.-Y."/>
            <person name="Hameed A."/>
            <person name="Hsu Y.-H."/>
            <person name="Young C.-C."/>
        </authorList>
    </citation>
    <scope>NUCLEOTIDE SEQUENCE [LARGE SCALE GENOMIC DNA]</scope>
    <source>
        <strain evidence="2 3">CC-YHH838</strain>
    </source>
</reference>
<gene>
    <name evidence="2" type="ORF">E6C76_08570</name>
</gene>
<evidence type="ECO:0000256" key="1">
    <source>
        <dbReference type="SAM" id="MobiDB-lite"/>
    </source>
</evidence>
<evidence type="ECO:0008006" key="4">
    <source>
        <dbReference type="Google" id="ProtNLM"/>
    </source>
</evidence>
<dbReference type="RefSeq" id="WP_136347821.1">
    <property type="nucleotide sequence ID" value="NZ_SSOC01000003.1"/>
</dbReference>
<feature type="compositionally biased region" description="Basic and acidic residues" evidence="1">
    <location>
        <begin position="262"/>
        <end position="287"/>
    </location>
</feature>
<dbReference type="Proteomes" id="UP000308430">
    <property type="component" value="Unassembled WGS sequence"/>
</dbReference>